<accession>X0RZ90</accession>
<dbReference type="EMBL" id="BARS01001611">
    <property type="protein sequence ID" value="GAF74093.1"/>
    <property type="molecule type" value="Genomic_DNA"/>
</dbReference>
<name>X0RZ90_9ZZZZ</name>
<dbReference type="PANTHER" id="PTHR48111:SF1">
    <property type="entry name" value="TWO-COMPONENT RESPONSE REGULATOR ORR33"/>
    <property type="match status" value="1"/>
</dbReference>
<evidence type="ECO:0000256" key="1">
    <source>
        <dbReference type="ARBA" id="ARBA00022553"/>
    </source>
</evidence>
<dbReference type="SUPFAM" id="SSF52172">
    <property type="entry name" value="CheY-like"/>
    <property type="match status" value="1"/>
</dbReference>
<evidence type="ECO:0000256" key="4">
    <source>
        <dbReference type="ARBA" id="ARBA00023125"/>
    </source>
</evidence>
<dbReference type="InterPro" id="IPR039420">
    <property type="entry name" value="WalR-like"/>
</dbReference>
<dbReference type="GO" id="GO:0006355">
    <property type="term" value="P:regulation of DNA-templated transcription"/>
    <property type="evidence" value="ECO:0007669"/>
    <property type="project" value="TreeGrafter"/>
</dbReference>
<dbReference type="GO" id="GO:0000976">
    <property type="term" value="F:transcription cis-regulatory region binding"/>
    <property type="evidence" value="ECO:0007669"/>
    <property type="project" value="TreeGrafter"/>
</dbReference>
<evidence type="ECO:0000313" key="7">
    <source>
        <dbReference type="EMBL" id="GAF74093.1"/>
    </source>
</evidence>
<sequence>DGFEVCRLIKKNPETENIPIIFLTAKSETGEIVKGFQAGGVDYITKPFVKEELFARVNNHIQLKQVRDMLRKSADERLKSRDMFMRTMLDLSKMIDTDK</sequence>
<dbReference type="InterPro" id="IPR001789">
    <property type="entry name" value="Sig_transdc_resp-reg_receiver"/>
</dbReference>
<reference evidence="7" key="1">
    <citation type="journal article" date="2014" name="Front. Microbiol.">
        <title>High frequency of phylogenetically diverse reductive dehalogenase-homologous genes in deep subseafloor sedimentary metagenomes.</title>
        <authorList>
            <person name="Kawai M."/>
            <person name="Futagami T."/>
            <person name="Toyoda A."/>
            <person name="Takaki Y."/>
            <person name="Nishi S."/>
            <person name="Hori S."/>
            <person name="Arai W."/>
            <person name="Tsubouchi T."/>
            <person name="Morono Y."/>
            <person name="Uchiyama I."/>
            <person name="Ito T."/>
            <person name="Fujiyama A."/>
            <person name="Inagaki F."/>
            <person name="Takami H."/>
        </authorList>
    </citation>
    <scope>NUCLEOTIDE SEQUENCE</scope>
    <source>
        <strain evidence="7">Expedition CK06-06</strain>
    </source>
</reference>
<dbReference type="Pfam" id="PF00072">
    <property type="entry name" value="Response_reg"/>
    <property type="match status" value="1"/>
</dbReference>
<protein>
    <recommendedName>
        <fullName evidence="6">Response regulatory domain-containing protein</fullName>
    </recommendedName>
</protein>
<dbReference type="PANTHER" id="PTHR48111">
    <property type="entry name" value="REGULATOR OF RPOS"/>
    <property type="match status" value="1"/>
</dbReference>
<keyword evidence="5" id="KW-0804">Transcription</keyword>
<dbReference type="GO" id="GO:0000156">
    <property type="term" value="F:phosphorelay response regulator activity"/>
    <property type="evidence" value="ECO:0007669"/>
    <property type="project" value="TreeGrafter"/>
</dbReference>
<feature type="domain" description="Response regulatory" evidence="6">
    <location>
        <begin position="1"/>
        <end position="61"/>
    </location>
</feature>
<dbReference type="GO" id="GO:0032993">
    <property type="term" value="C:protein-DNA complex"/>
    <property type="evidence" value="ECO:0007669"/>
    <property type="project" value="TreeGrafter"/>
</dbReference>
<dbReference type="AlphaFoldDB" id="X0RZ90"/>
<dbReference type="PROSITE" id="PS50110">
    <property type="entry name" value="RESPONSE_REGULATORY"/>
    <property type="match status" value="1"/>
</dbReference>
<evidence type="ECO:0000259" key="6">
    <source>
        <dbReference type="PROSITE" id="PS50110"/>
    </source>
</evidence>
<gene>
    <name evidence="7" type="ORF">S01H1_03061</name>
</gene>
<keyword evidence="1" id="KW-0597">Phosphoprotein</keyword>
<evidence type="ECO:0000256" key="3">
    <source>
        <dbReference type="ARBA" id="ARBA00023015"/>
    </source>
</evidence>
<evidence type="ECO:0000256" key="2">
    <source>
        <dbReference type="ARBA" id="ARBA00023012"/>
    </source>
</evidence>
<keyword evidence="3" id="KW-0805">Transcription regulation</keyword>
<dbReference type="InterPro" id="IPR011006">
    <property type="entry name" value="CheY-like_superfamily"/>
</dbReference>
<evidence type="ECO:0000256" key="5">
    <source>
        <dbReference type="ARBA" id="ARBA00023163"/>
    </source>
</evidence>
<dbReference type="GO" id="GO:0005829">
    <property type="term" value="C:cytosol"/>
    <property type="evidence" value="ECO:0007669"/>
    <property type="project" value="TreeGrafter"/>
</dbReference>
<dbReference type="Gene3D" id="3.40.50.2300">
    <property type="match status" value="1"/>
</dbReference>
<organism evidence="7">
    <name type="scientific">marine sediment metagenome</name>
    <dbReference type="NCBI Taxonomy" id="412755"/>
    <lineage>
        <taxon>unclassified sequences</taxon>
        <taxon>metagenomes</taxon>
        <taxon>ecological metagenomes</taxon>
    </lineage>
</organism>
<keyword evidence="4" id="KW-0238">DNA-binding</keyword>
<feature type="non-terminal residue" evidence="7">
    <location>
        <position position="1"/>
    </location>
</feature>
<keyword evidence="2" id="KW-0902">Two-component regulatory system</keyword>
<proteinExistence type="predicted"/>
<comment type="caution">
    <text evidence="7">The sequence shown here is derived from an EMBL/GenBank/DDBJ whole genome shotgun (WGS) entry which is preliminary data.</text>
</comment>